<dbReference type="GO" id="GO:0070043">
    <property type="term" value="F:rRNA (guanine-N7-)-methyltransferase activity"/>
    <property type="evidence" value="ECO:0007669"/>
    <property type="project" value="UniProtKB-UniRule"/>
</dbReference>
<evidence type="ECO:0000256" key="3">
    <source>
        <dbReference type="ARBA" id="ARBA00022603"/>
    </source>
</evidence>
<reference evidence="7" key="1">
    <citation type="submission" date="2020-10" db="EMBL/GenBank/DDBJ databases">
        <title>Ca. Dormibacterota MAGs.</title>
        <authorList>
            <person name="Montgomery K."/>
        </authorList>
    </citation>
    <scope>NUCLEOTIDE SEQUENCE [LARGE SCALE GENOMIC DNA]</scope>
    <source>
        <strain evidence="7">SC8812_S17_10</strain>
    </source>
</reference>
<dbReference type="PANTHER" id="PTHR31760:SF0">
    <property type="entry name" value="S-ADENOSYL-L-METHIONINE-DEPENDENT METHYLTRANSFERASES SUPERFAMILY PROTEIN"/>
    <property type="match status" value="1"/>
</dbReference>
<evidence type="ECO:0000256" key="4">
    <source>
        <dbReference type="ARBA" id="ARBA00022679"/>
    </source>
</evidence>
<evidence type="ECO:0000256" key="2">
    <source>
        <dbReference type="ARBA" id="ARBA00022552"/>
    </source>
</evidence>
<name>A0A934JX54_9BACT</name>
<proteinExistence type="inferred from homology"/>
<dbReference type="InterPro" id="IPR029063">
    <property type="entry name" value="SAM-dependent_MTases_sf"/>
</dbReference>
<dbReference type="Gene3D" id="3.40.50.150">
    <property type="entry name" value="Vaccinia Virus protein VP39"/>
    <property type="match status" value="1"/>
</dbReference>
<keyword evidence="8" id="KW-1185">Reference proteome</keyword>
<evidence type="ECO:0000256" key="6">
    <source>
        <dbReference type="HAMAP-Rule" id="MF_00074"/>
    </source>
</evidence>
<keyword evidence="4 6" id="KW-0808">Transferase</keyword>
<dbReference type="RefSeq" id="WP_338198391.1">
    <property type="nucleotide sequence ID" value="NZ_JAEKNR010000007.1"/>
</dbReference>
<keyword evidence="3 6" id="KW-0489">Methyltransferase</keyword>
<keyword evidence="1 6" id="KW-0963">Cytoplasm</keyword>
<evidence type="ECO:0000313" key="8">
    <source>
        <dbReference type="Proteomes" id="UP000612893"/>
    </source>
</evidence>
<evidence type="ECO:0000313" key="7">
    <source>
        <dbReference type="EMBL" id="MBJ7596562.1"/>
    </source>
</evidence>
<dbReference type="SUPFAM" id="SSF53335">
    <property type="entry name" value="S-adenosyl-L-methionine-dependent methyltransferases"/>
    <property type="match status" value="1"/>
</dbReference>
<feature type="binding site" evidence="6">
    <location>
        <position position="144"/>
    </location>
    <ligand>
        <name>S-adenosyl-L-methionine</name>
        <dbReference type="ChEBI" id="CHEBI:59789"/>
    </ligand>
</feature>
<keyword evidence="2 6" id="KW-0698">rRNA processing</keyword>
<accession>A0A934JX54</accession>
<dbReference type="Pfam" id="PF02527">
    <property type="entry name" value="GidB"/>
    <property type="match status" value="1"/>
</dbReference>
<comment type="similarity">
    <text evidence="6">Belongs to the methyltransferase superfamily. RNA methyltransferase RsmG family.</text>
</comment>
<feature type="binding site" evidence="6">
    <location>
        <begin position="126"/>
        <end position="127"/>
    </location>
    <ligand>
        <name>S-adenosyl-L-methionine</name>
        <dbReference type="ChEBI" id="CHEBI:59789"/>
    </ligand>
</feature>
<keyword evidence="5 6" id="KW-0949">S-adenosyl-L-methionine</keyword>
<protein>
    <recommendedName>
        <fullName evidence="6">Ribosomal RNA small subunit methyltransferase G</fullName>
        <ecNumber evidence="6">2.1.1.-</ecNumber>
    </recommendedName>
    <alternativeName>
        <fullName evidence="6">16S rRNA 7-methylguanosine methyltransferase</fullName>
        <shortName evidence="6">16S rRNA m7G methyltransferase</shortName>
    </alternativeName>
</protein>
<comment type="caution">
    <text evidence="7">The sequence shown here is derived from an EMBL/GenBank/DDBJ whole genome shotgun (WGS) entry which is preliminary data.</text>
</comment>
<dbReference type="EMBL" id="JAEKNR010000007">
    <property type="protein sequence ID" value="MBJ7596562.1"/>
    <property type="molecule type" value="Genomic_DNA"/>
</dbReference>
<dbReference type="EC" id="2.1.1.-" evidence="6"/>
<comment type="subcellular location">
    <subcellularLocation>
        <location evidence="6">Cytoplasm</location>
    </subcellularLocation>
</comment>
<dbReference type="Proteomes" id="UP000612893">
    <property type="component" value="Unassembled WGS sequence"/>
</dbReference>
<sequence>MSQIYGGISSRGRAGGPARFAELEAREPRFAEFARLLRSWPGLVSGPAEPLIEDSLVLVPHLLPELERGLSLVDVGSGGGMPGLPLKLALPGLRLTLVEADRRKAAFLTHAAARLGLQVEVVAERAETAARGSLRESFGVATCRALAPAGVVLELCLPFVRVGGRLLAMRTDDGAETPEQLAEAAALLGGGRPLIHTASSPARRRGTVLEVPKLTATPDAYPRRPGIPNRRPLRG</sequence>
<gene>
    <name evidence="6" type="primary">rsmG</name>
    <name evidence="7" type="ORF">JF922_00525</name>
</gene>
<organism evidence="7 8">
    <name type="scientific">Candidatus Nephthysia bennettiae</name>
    <dbReference type="NCBI Taxonomy" id="3127016"/>
    <lineage>
        <taxon>Bacteria</taxon>
        <taxon>Bacillati</taxon>
        <taxon>Candidatus Dormiibacterota</taxon>
        <taxon>Candidatus Dormibacteria</taxon>
        <taxon>Candidatus Dormibacterales</taxon>
        <taxon>Candidatus Dormibacteraceae</taxon>
        <taxon>Candidatus Nephthysia</taxon>
    </lineage>
</organism>
<evidence type="ECO:0000256" key="5">
    <source>
        <dbReference type="ARBA" id="ARBA00022691"/>
    </source>
</evidence>
<dbReference type="HAMAP" id="MF_00074">
    <property type="entry name" value="16SrRNA_methyltr_G"/>
    <property type="match status" value="1"/>
</dbReference>
<feature type="binding site" evidence="6">
    <location>
        <position position="76"/>
    </location>
    <ligand>
        <name>S-adenosyl-L-methionine</name>
        <dbReference type="ChEBI" id="CHEBI:59789"/>
    </ligand>
</feature>
<feature type="binding site" evidence="6">
    <location>
        <position position="81"/>
    </location>
    <ligand>
        <name>S-adenosyl-L-methionine</name>
        <dbReference type="ChEBI" id="CHEBI:59789"/>
    </ligand>
</feature>
<dbReference type="GO" id="GO:0005829">
    <property type="term" value="C:cytosol"/>
    <property type="evidence" value="ECO:0007669"/>
    <property type="project" value="TreeGrafter"/>
</dbReference>
<dbReference type="AlphaFoldDB" id="A0A934JX54"/>
<dbReference type="PANTHER" id="PTHR31760">
    <property type="entry name" value="S-ADENOSYL-L-METHIONINE-DEPENDENT METHYLTRANSFERASES SUPERFAMILY PROTEIN"/>
    <property type="match status" value="1"/>
</dbReference>
<comment type="function">
    <text evidence="6">Specifically methylates the N7 position of a guanine in 16S rRNA.</text>
</comment>
<comment type="caution">
    <text evidence="6">Lacks conserved residue(s) required for the propagation of feature annotation.</text>
</comment>
<dbReference type="InterPro" id="IPR003682">
    <property type="entry name" value="rRNA_ssu_MeTfrase_G"/>
</dbReference>
<evidence type="ECO:0000256" key="1">
    <source>
        <dbReference type="ARBA" id="ARBA00022490"/>
    </source>
</evidence>